<organism evidence="1 2">
    <name type="scientific">Musa troglodytarum</name>
    <name type="common">fe'i banana</name>
    <dbReference type="NCBI Taxonomy" id="320322"/>
    <lineage>
        <taxon>Eukaryota</taxon>
        <taxon>Viridiplantae</taxon>
        <taxon>Streptophyta</taxon>
        <taxon>Embryophyta</taxon>
        <taxon>Tracheophyta</taxon>
        <taxon>Spermatophyta</taxon>
        <taxon>Magnoliopsida</taxon>
        <taxon>Liliopsida</taxon>
        <taxon>Zingiberales</taxon>
        <taxon>Musaceae</taxon>
        <taxon>Musa</taxon>
    </lineage>
</organism>
<dbReference type="Proteomes" id="UP001055439">
    <property type="component" value="Chromosome 8"/>
</dbReference>
<protein>
    <submittedName>
        <fullName evidence="1">Uncharacterized protein</fullName>
    </submittedName>
</protein>
<keyword evidence="2" id="KW-1185">Reference proteome</keyword>
<dbReference type="AlphaFoldDB" id="A0A9E7KJE7"/>
<sequence length="106" mass="11911">MCTTTMEFSHDIIILGADSCNNISSPRVLHIHIVLSRKILRPIQFERKVLGSLSPHSSRWHNLALSVQPMHISLFLAGAVSLVDYIIIQVERMMSTATHVVKSAHR</sequence>
<name>A0A9E7KJE7_9LILI</name>
<reference evidence="1" key="1">
    <citation type="submission" date="2022-05" db="EMBL/GenBank/DDBJ databases">
        <title>The Musa troglodytarum L. genome provides insights into the mechanism of non-climacteric behaviour and enrichment of carotenoids.</title>
        <authorList>
            <person name="Wang J."/>
        </authorList>
    </citation>
    <scope>NUCLEOTIDE SEQUENCE</scope>
    <source>
        <tissue evidence="1">Leaf</tissue>
    </source>
</reference>
<dbReference type="EMBL" id="CP097510">
    <property type="protein sequence ID" value="URE23108.1"/>
    <property type="molecule type" value="Genomic_DNA"/>
</dbReference>
<evidence type="ECO:0000313" key="1">
    <source>
        <dbReference type="EMBL" id="URE23108.1"/>
    </source>
</evidence>
<dbReference type="OrthoDB" id="185373at2759"/>
<evidence type="ECO:0000313" key="2">
    <source>
        <dbReference type="Proteomes" id="UP001055439"/>
    </source>
</evidence>
<proteinExistence type="predicted"/>
<accession>A0A9E7KJE7</accession>
<gene>
    <name evidence="1" type="ORF">MUK42_07327</name>
</gene>